<dbReference type="GO" id="GO:0045806">
    <property type="term" value="P:negative regulation of endocytosis"/>
    <property type="evidence" value="ECO:0007669"/>
    <property type="project" value="TreeGrafter"/>
</dbReference>
<comment type="caution">
    <text evidence="4">The sequence shown here is derived from an EMBL/GenBank/DDBJ whole genome shotgun (WGS) entry which is preliminary data.</text>
</comment>
<evidence type="ECO:0000256" key="2">
    <source>
        <dbReference type="RuleBase" id="RU102079"/>
    </source>
</evidence>
<feature type="domain" description="Galectin" evidence="3">
    <location>
        <begin position="1"/>
        <end position="72"/>
    </location>
</feature>
<dbReference type="Pfam" id="PF00337">
    <property type="entry name" value="Gal-bind_lectin"/>
    <property type="match status" value="1"/>
</dbReference>
<dbReference type="InterPro" id="IPR001079">
    <property type="entry name" value="Galectin_CRD"/>
</dbReference>
<dbReference type="Proteomes" id="UP000034805">
    <property type="component" value="Unassembled WGS sequence"/>
</dbReference>
<dbReference type="GO" id="GO:0019863">
    <property type="term" value="F:IgE binding"/>
    <property type="evidence" value="ECO:0007669"/>
    <property type="project" value="TreeGrafter"/>
</dbReference>
<reference evidence="4 5" key="1">
    <citation type="submission" date="2015-08" db="EMBL/GenBank/DDBJ databases">
        <title>The genome of the Asian arowana (Scleropages formosus).</title>
        <authorList>
            <person name="Tan M.H."/>
            <person name="Gan H.M."/>
            <person name="Croft L.J."/>
            <person name="Austin C.M."/>
        </authorList>
    </citation>
    <scope>NUCLEOTIDE SEQUENCE [LARGE SCALE GENOMIC DNA]</scope>
    <source>
        <strain evidence="4">Aro1</strain>
    </source>
</reference>
<organism evidence="4 5">
    <name type="scientific">Scleropages formosus</name>
    <name type="common">Asian bonytongue</name>
    <name type="synonym">Osteoglossum formosum</name>
    <dbReference type="NCBI Taxonomy" id="113540"/>
    <lineage>
        <taxon>Eukaryota</taxon>
        <taxon>Metazoa</taxon>
        <taxon>Chordata</taxon>
        <taxon>Craniata</taxon>
        <taxon>Vertebrata</taxon>
        <taxon>Euteleostomi</taxon>
        <taxon>Actinopterygii</taxon>
        <taxon>Neopterygii</taxon>
        <taxon>Teleostei</taxon>
        <taxon>Osteoglossocephala</taxon>
        <taxon>Osteoglossomorpha</taxon>
        <taxon>Osteoglossiformes</taxon>
        <taxon>Osteoglossidae</taxon>
        <taxon>Scleropages</taxon>
    </lineage>
</organism>
<dbReference type="GO" id="GO:2001237">
    <property type="term" value="P:negative regulation of extrinsic apoptotic signaling pathway"/>
    <property type="evidence" value="ECO:0007669"/>
    <property type="project" value="TreeGrafter"/>
</dbReference>
<keyword evidence="1 2" id="KW-0430">Lectin</keyword>
<dbReference type="AlphaFoldDB" id="A0A0P7UZS0"/>
<accession>A0A0P7UZS0</accession>
<name>A0A0P7UZS0_SCLFO</name>
<dbReference type="InterPro" id="IPR013320">
    <property type="entry name" value="ConA-like_dom_sf"/>
</dbReference>
<dbReference type="GO" id="GO:0090280">
    <property type="term" value="P:positive regulation of calcium ion import"/>
    <property type="evidence" value="ECO:0007669"/>
    <property type="project" value="TreeGrafter"/>
</dbReference>
<dbReference type="GO" id="GO:0005634">
    <property type="term" value="C:nucleus"/>
    <property type="evidence" value="ECO:0007669"/>
    <property type="project" value="TreeGrafter"/>
</dbReference>
<dbReference type="EMBL" id="JARO02005084">
    <property type="protein sequence ID" value="KPP67379.1"/>
    <property type="molecule type" value="Genomic_DNA"/>
</dbReference>
<dbReference type="GO" id="GO:0005615">
    <property type="term" value="C:extracellular space"/>
    <property type="evidence" value="ECO:0007669"/>
    <property type="project" value="TreeGrafter"/>
</dbReference>
<dbReference type="GO" id="GO:0048246">
    <property type="term" value="P:macrophage chemotaxis"/>
    <property type="evidence" value="ECO:0007669"/>
    <property type="project" value="TreeGrafter"/>
</dbReference>
<dbReference type="InterPro" id="IPR044156">
    <property type="entry name" value="Galectin-like"/>
</dbReference>
<evidence type="ECO:0000313" key="4">
    <source>
        <dbReference type="EMBL" id="KPP67379.1"/>
    </source>
</evidence>
<sequence>MDGRWGPEEREGGFPFVQGKRFEIKILVEQDMFKVAVDGAHLLEFEHRVGGLTEVTLLRIEGDILLYSVAPSMI</sequence>
<dbReference type="GO" id="GO:0005737">
    <property type="term" value="C:cytoplasm"/>
    <property type="evidence" value="ECO:0007669"/>
    <property type="project" value="TreeGrafter"/>
</dbReference>
<dbReference type="PANTHER" id="PTHR11346">
    <property type="entry name" value="GALECTIN"/>
    <property type="match status" value="1"/>
</dbReference>
<dbReference type="GO" id="GO:0043236">
    <property type="term" value="F:laminin binding"/>
    <property type="evidence" value="ECO:0007669"/>
    <property type="project" value="TreeGrafter"/>
</dbReference>
<dbReference type="SUPFAM" id="SSF49899">
    <property type="entry name" value="Concanavalin A-like lectins/glucanases"/>
    <property type="match status" value="1"/>
</dbReference>
<dbReference type="GO" id="GO:0048245">
    <property type="term" value="P:eosinophil chemotaxis"/>
    <property type="evidence" value="ECO:0007669"/>
    <property type="project" value="TreeGrafter"/>
</dbReference>
<protein>
    <recommendedName>
        <fullName evidence="2">Galectin</fullName>
    </recommendedName>
</protein>
<dbReference type="GO" id="GO:0001772">
    <property type="term" value="C:immunological synapse"/>
    <property type="evidence" value="ECO:0007669"/>
    <property type="project" value="TreeGrafter"/>
</dbReference>
<dbReference type="PANTHER" id="PTHR11346:SF179">
    <property type="entry name" value="GALECTIN"/>
    <property type="match status" value="1"/>
</dbReference>
<dbReference type="GO" id="GO:0048030">
    <property type="term" value="F:disaccharide binding"/>
    <property type="evidence" value="ECO:0007669"/>
    <property type="project" value="TreeGrafter"/>
</dbReference>
<dbReference type="GO" id="GO:0030593">
    <property type="term" value="P:neutrophil chemotaxis"/>
    <property type="evidence" value="ECO:0007669"/>
    <property type="project" value="TreeGrafter"/>
</dbReference>
<evidence type="ECO:0000256" key="1">
    <source>
        <dbReference type="ARBA" id="ARBA00022734"/>
    </source>
</evidence>
<dbReference type="PROSITE" id="PS51304">
    <property type="entry name" value="GALECTIN"/>
    <property type="match status" value="1"/>
</dbReference>
<proteinExistence type="predicted"/>
<evidence type="ECO:0000259" key="3">
    <source>
        <dbReference type="PROSITE" id="PS51304"/>
    </source>
</evidence>
<dbReference type="SMART" id="SM00908">
    <property type="entry name" value="Gal-bind_lectin"/>
    <property type="match status" value="1"/>
</dbReference>
<dbReference type="Gene3D" id="2.60.120.200">
    <property type="match status" value="1"/>
</dbReference>
<evidence type="ECO:0000313" key="5">
    <source>
        <dbReference type="Proteomes" id="UP000034805"/>
    </source>
</evidence>
<dbReference type="GO" id="GO:0002548">
    <property type="term" value="P:monocyte chemotaxis"/>
    <property type="evidence" value="ECO:0007669"/>
    <property type="project" value="TreeGrafter"/>
</dbReference>
<dbReference type="CDD" id="cd00070">
    <property type="entry name" value="GLECT"/>
    <property type="match status" value="1"/>
</dbReference>
<dbReference type="GO" id="GO:0050918">
    <property type="term" value="P:positive chemotaxis"/>
    <property type="evidence" value="ECO:0007669"/>
    <property type="project" value="TreeGrafter"/>
</dbReference>
<gene>
    <name evidence="4" type="ORF">Z043_114035</name>
</gene>